<sequence length="86" mass="10006">NSTSELYKEFATRILDGMQAHPNVTTVVEKVREIISNLRYQVNILLKEAANNYYYIQKYGNNLNDQNLHEFIMIMYGSIFTDSTHG</sequence>
<dbReference type="EMBL" id="CAJVPJ010005225">
    <property type="protein sequence ID" value="CAG8659708.1"/>
    <property type="molecule type" value="Genomic_DNA"/>
</dbReference>
<accession>A0A9N9E065</accession>
<feature type="non-terminal residue" evidence="1">
    <location>
        <position position="86"/>
    </location>
</feature>
<gene>
    <name evidence="1" type="ORF">POCULU_LOCUS10394</name>
</gene>
<reference evidence="1" key="1">
    <citation type="submission" date="2021-06" db="EMBL/GenBank/DDBJ databases">
        <authorList>
            <person name="Kallberg Y."/>
            <person name="Tangrot J."/>
            <person name="Rosling A."/>
        </authorList>
    </citation>
    <scope>NUCLEOTIDE SEQUENCE</scope>
    <source>
        <strain evidence="1">IA702</strain>
    </source>
</reference>
<protein>
    <submittedName>
        <fullName evidence="1">3678_t:CDS:1</fullName>
    </submittedName>
</protein>
<evidence type="ECO:0000313" key="2">
    <source>
        <dbReference type="Proteomes" id="UP000789572"/>
    </source>
</evidence>
<name>A0A9N9E065_9GLOM</name>
<proteinExistence type="predicted"/>
<comment type="caution">
    <text evidence="1">The sequence shown here is derived from an EMBL/GenBank/DDBJ whole genome shotgun (WGS) entry which is preliminary data.</text>
</comment>
<dbReference type="Proteomes" id="UP000789572">
    <property type="component" value="Unassembled WGS sequence"/>
</dbReference>
<organism evidence="1 2">
    <name type="scientific">Paraglomus occultum</name>
    <dbReference type="NCBI Taxonomy" id="144539"/>
    <lineage>
        <taxon>Eukaryota</taxon>
        <taxon>Fungi</taxon>
        <taxon>Fungi incertae sedis</taxon>
        <taxon>Mucoromycota</taxon>
        <taxon>Glomeromycotina</taxon>
        <taxon>Glomeromycetes</taxon>
        <taxon>Paraglomerales</taxon>
        <taxon>Paraglomeraceae</taxon>
        <taxon>Paraglomus</taxon>
    </lineage>
</organism>
<feature type="non-terminal residue" evidence="1">
    <location>
        <position position="1"/>
    </location>
</feature>
<keyword evidence="2" id="KW-1185">Reference proteome</keyword>
<evidence type="ECO:0000313" key="1">
    <source>
        <dbReference type="EMBL" id="CAG8659708.1"/>
    </source>
</evidence>
<dbReference type="AlphaFoldDB" id="A0A9N9E065"/>